<evidence type="ECO:0000313" key="8">
    <source>
        <dbReference type="Proteomes" id="UP000610456"/>
    </source>
</evidence>
<feature type="transmembrane region" description="Helical" evidence="6">
    <location>
        <begin position="20"/>
        <end position="46"/>
    </location>
</feature>
<evidence type="ECO:0000256" key="4">
    <source>
        <dbReference type="ARBA" id="ARBA00022989"/>
    </source>
</evidence>
<protein>
    <recommendedName>
        <fullName evidence="9">Membrane protein involved in the export of O-antigen and teichoic acid</fullName>
    </recommendedName>
</protein>
<feature type="transmembrane region" description="Helical" evidence="6">
    <location>
        <begin position="269"/>
        <end position="288"/>
    </location>
</feature>
<comment type="subcellular location">
    <subcellularLocation>
        <location evidence="1">Cell membrane</location>
        <topology evidence="1">Multi-pass membrane protein</topology>
    </subcellularLocation>
</comment>
<keyword evidence="8" id="KW-1185">Reference proteome</keyword>
<dbReference type="RefSeq" id="WP_189605973.1">
    <property type="nucleotide sequence ID" value="NZ_BMXB01000020.1"/>
</dbReference>
<evidence type="ECO:0008006" key="9">
    <source>
        <dbReference type="Google" id="ProtNLM"/>
    </source>
</evidence>
<feature type="transmembrane region" description="Helical" evidence="6">
    <location>
        <begin position="308"/>
        <end position="333"/>
    </location>
</feature>
<feature type="transmembrane region" description="Helical" evidence="6">
    <location>
        <begin position="376"/>
        <end position="397"/>
    </location>
</feature>
<dbReference type="PANTHER" id="PTHR30250:SF11">
    <property type="entry name" value="O-ANTIGEN TRANSPORTER-RELATED"/>
    <property type="match status" value="1"/>
</dbReference>
<evidence type="ECO:0000256" key="5">
    <source>
        <dbReference type="ARBA" id="ARBA00023136"/>
    </source>
</evidence>
<evidence type="ECO:0000256" key="1">
    <source>
        <dbReference type="ARBA" id="ARBA00004651"/>
    </source>
</evidence>
<accession>A0A918SKY2</accession>
<feature type="transmembrane region" description="Helical" evidence="6">
    <location>
        <begin position="403"/>
        <end position="421"/>
    </location>
</feature>
<feature type="transmembrane region" description="Helical" evidence="6">
    <location>
        <begin position="178"/>
        <end position="202"/>
    </location>
</feature>
<keyword evidence="5 6" id="KW-0472">Membrane</keyword>
<evidence type="ECO:0000256" key="2">
    <source>
        <dbReference type="ARBA" id="ARBA00022475"/>
    </source>
</evidence>
<proteinExistence type="predicted"/>
<reference evidence="7" key="1">
    <citation type="journal article" date="2014" name="Int. J. Syst. Evol. Microbiol.">
        <title>Complete genome sequence of Corynebacterium casei LMG S-19264T (=DSM 44701T), isolated from a smear-ripened cheese.</title>
        <authorList>
            <consortium name="US DOE Joint Genome Institute (JGI-PGF)"/>
            <person name="Walter F."/>
            <person name="Albersmeier A."/>
            <person name="Kalinowski J."/>
            <person name="Ruckert C."/>
        </authorList>
    </citation>
    <scope>NUCLEOTIDE SEQUENCE</scope>
    <source>
        <strain evidence="7">KCTC 12719</strain>
    </source>
</reference>
<sequence length="431" mass="47791">MKISSLISYSPTYFKALEWLKLISLTGSFQIMVQAISFACGILIIRILPTQEYALYTLASLMLGSLIMLADGGITTSVMAQGGKVWKDREKLGAVVVTGYDLRKRFAIVLLAISVPLFLYLFRHHGAGWITSVLILAALIPAFFTSLSGYVLTVGPALHQDIVPVQKIELGLGLGRSLLLLFIFIFPFAYIAILAAGLPHIWGNLQLRKISHHYADWQQKPQPKIKKDILGVVKRVLPRSVFNSFSGQITVWLITIFGTTTAIAEIGALARLSMALTMVTYIFGTLIIPRYSRLTNERKILFQRFVQILGGLFLVCLGIIGFVALFPTQLLWILGENYRGLEKELILSIAGGCCNLIAVSLFTLATSRNWAFNPIWSISITILTIITGISMIDISSLAGVLKFNLFVASMEGLMYLLYCLFKIGRLEEQEI</sequence>
<feature type="transmembrane region" description="Helical" evidence="6">
    <location>
        <begin position="134"/>
        <end position="158"/>
    </location>
</feature>
<feature type="transmembrane region" description="Helical" evidence="6">
    <location>
        <begin position="345"/>
        <end position="364"/>
    </location>
</feature>
<dbReference type="Proteomes" id="UP000610456">
    <property type="component" value="Unassembled WGS sequence"/>
</dbReference>
<organism evidence="7 8">
    <name type="scientific">Salinimicrobium marinum</name>
    <dbReference type="NCBI Taxonomy" id="680283"/>
    <lineage>
        <taxon>Bacteria</taxon>
        <taxon>Pseudomonadati</taxon>
        <taxon>Bacteroidota</taxon>
        <taxon>Flavobacteriia</taxon>
        <taxon>Flavobacteriales</taxon>
        <taxon>Flavobacteriaceae</taxon>
        <taxon>Salinimicrobium</taxon>
    </lineage>
</organism>
<evidence type="ECO:0000256" key="6">
    <source>
        <dbReference type="SAM" id="Phobius"/>
    </source>
</evidence>
<keyword evidence="3 6" id="KW-0812">Transmembrane</keyword>
<dbReference type="InterPro" id="IPR050833">
    <property type="entry name" value="Poly_Biosynth_Transport"/>
</dbReference>
<evidence type="ECO:0000256" key="3">
    <source>
        <dbReference type="ARBA" id="ARBA00022692"/>
    </source>
</evidence>
<feature type="transmembrane region" description="Helical" evidence="6">
    <location>
        <begin position="53"/>
        <end position="70"/>
    </location>
</feature>
<feature type="transmembrane region" description="Helical" evidence="6">
    <location>
        <begin position="106"/>
        <end position="122"/>
    </location>
</feature>
<dbReference type="AlphaFoldDB" id="A0A918SKY2"/>
<dbReference type="EMBL" id="BMXB01000020">
    <property type="protein sequence ID" value="GHA48900.1"/>
    <property type="molecule type" value="Genomic_DNA"/>
</dbReference>
<dbReference type="GO" id="GO:0005886">
    <property type="term" value="C:plasma membrane"/>
    <property type="evidence" value="ECO:0007669"/>
    <property type="project" value="UniProtKB-SubCell"/>
</dbReference>
<keyword evidence="4 6" id="KW-1133">Transmembrane helix</keyword>
<reference evidence="7" key="2">
    <citation type="submission" date="2020-09" db="EMBL/GenBank/DDBJ databases">
        <authorList>
            <person name="Sun Q."/>
            <person name="Kim S."/>
        </authorList>
    </citation>
    <scope>NUCLEOTIDE SEQUENCE</scope>
    <source>
        <strain evidence="7">KCTC 12719</strain>
    </source>
</reference>
<name>A0A918SKY2_9FLAO</name>
<comment type="caution">
    <text evidence="7">The sequence shown here is derived from an EMBL/GenBank/DDBJ whole genome shotgun (WGS) entry which is preliminary data.</text>
</comment>
<evidence type="ECO:0000313" key="7">
    <source>
        <dbReference type="EMBL" id="GHA48900.1"/>
    </source>
</evidence>
<feature type="transmembrane region" description="Helical" evidence="6">
    <location>
        <begin position="241"/>
        <end position="263"/>
    </location>
</feature>
<gene>
    <name evidence="7" type="ORF">GCM10007103_32190</name>
</gene>
<keyword evidence="2" id="KW-1003">Cell membrane</keyword>
<dbReference type="PANTHER" id="PTHR30250">
    <property type="entry name" value="PST FAMILY PREDICTED COLANIC ACID TRANSPORTER"/>
    <property type="match status" value="1"/>
</dbReference>